<proteinExistence type="predicted"/>
<accession>A0A9N7Z7Z6</accession>
<protein>
    <submittedName>
        <fullName evidence="2">Uncharacterized protein</fullName>
    </submittedName>
</protein>
<feature type="region of interest" description="Disordered" evidence="1">
    <location>
        <begin position="116"/>
        <end position="168"/>
    </location>
</feature>
<gene>
    <name evidence="2" type="ORF">PLEPLA_LOCUS39778</name>
</gene>
<dbReference type="Proteomes" id="UP001153269">
    <property type="component" value="Unassembled WGS sequence"/>
</dbReference>
<evidence type="ECO:0000313" key="2">
    <source>
        <dbReference type="EMBL" id="CAB1452039.1"/>
    </source>
</evidence>
<sequence>MGEKESVKEGSVAGRGEPRRGRSRVGEGPAAMDPSLRGPGLIRPRNNCGFGRKSDITVATSPRGHVPYPPLLITACGNLPTMFYSKICRCTIWWQELLVIFEEFTQQSVGSAFTVAEQTGRHSRPGGSTWHAISSAPGTLTAQPAQPQHTSTGDQNNAKQTHTKPREG</sequence>
<name>A0A9N7Z7Z6_PLEPL</name>
<feature type="region of interest" description="Disordered" evidence="1">
    <location>
        <begin position="1"/>
        <end position="48"/>
    </location>
</feature>
<evidence type="ECO:0000256" key="1">
    <source>
        <dbReference type="SAM" id="MobiDB-lite"/>
    </source>
</evidence>
<feature type="compositionally biased region" description="Polar residues" evidence="1">
    <location>
        <begin position="136"/>
        <end position="160"/>
    </location>
</feature>
<dbReference type="AlphaFoldDB" id="A0A9N7Z7Z6"/>
<keyword evidence="3" id="KW-1185">Reference proteome</keyword>
<evidence type="ECO:0000313" key="3">
    <source>
        <dbReference type="Proteomes" id="UP001153269"/>
    </source>
</evidence>
<comment type="caution">
    <text evidence="2">The sequence shown here is derived from an EMBL/GenBank/DDBJ whole genome shotgun (WGS) entry which is preliminary data.</text>
</comment>
<organism evidence="2 3">
    <name type="scientific">Pleuronectes platessa</name>
    <name type="common">European plaice</name>
    <dbReference type="NCBI Taxonomy" id="8262"/>
    <lineage>
        <taxon>Eukaryota</taxon>
        <taxon>Metazoa</taxon>
        <taxon>Chordata</taxon>
        <taxon>Craniata</taxon>
        <taxon>Vertebrata</taxon>
        <taxon>Euteleostomi</taxon>
        <taxon>Actinopterygii</taxon>
        <taxon>Neopterygii</taxon>
        <taxon>Teleostei</taxon>
        <taxon>Neoteleostei</taxon>
        <taxon>Acanthomorphata</taxon>
        <taxon>Carangaria</taxon>
        <taxon>Pleuronectiformes</taxon>
        <taxon>Pleuronectoidei</taxon>
        <taxon>Pleuronectidae</taxon>
        <taxon>Pleuronectes</taxon>
    </lineage>
</organism>
<reference evidence="2" key="1">
    <citation type="submission" date="2020-03" db="EMBL/GenBank/DDBJ databases">
        <authorList>
            <person name="Weist P."/>
        </authorList>
    </citation>
    <scope>NUCLEOTIDE SEQUENCE</scope>
</reference>
<dbReference type="EMBL" id="CADEAL010004113">
    <property type="protein sequence ID" value="CAB1452039.1"/>
    <property type="molecule type" value="Genomic_DNA"/>
</dbReference>